<gene>
    <name evidence="7" type="ORF">IMZ28_00315</name>
</gene>
<comment type="similarity">
    <text evidence="6">Belongs to the ArsB family.</text>
</comment>
<proteinExistence type="inferred from homology"/>
<feature type="transmembrane region" description="Helical" evidence="6">
    <location>
        <begin position="179"/>
        <end position="198"/>
    </location>
</feature>
<dbReference type="EMBL" id="CP063164">
    <property type="protein sequence ID" value="QOR61972.1"/>
    <property type="molecule type" value="Genomic_DNA"/>
</dbReference>
<comment type="subcellular location">
    <subcellularLocation>
        <location evidence="1 6">Cell membrane</location>
        <topology evidence="1 6">Multi-pass membrane protein</topology>
    </subcellularLocation>
</comment>
<feature type="transmembrane region" description="Helical" evidence="6">
    <location>
        <begin position="31"/>
        <end position="49"/>
    </location>
</feature>
<feature type="transmembrane region" description="Helical" evidence="6">
    <location>
        <begin position="316"/>
        <end position="335"/>
    </location>
</feature>
<feature type="transmembrane region" description="Helical" evidence="6">
    <location>
        <begin position="278"/>
        <end position="296"/>
    </location>
</feature>
<dbReference type="NCBIfam" id="NF011980">
    <property type="entry name" value="PRK15445.1"/>
    <property type="match status" value="1"/>
</dbReference>
<dbReference type="CDD" id="cd01118">
    <property type="entry name" value="ArsB_permease"/>
    <property type="match status" value="1"/>
</dbReference>
<keyword evidence="3 6" id="KW-0812">Transmembrane</keyword>
<keyword evidence="6" id="KW-0813">Transport</keyword>
<evidence type="ECO:0000256" key="3">
    <source>
        <dbReference type="ARBA" id="ARBA00022692"/>
    </source>
</evidence>
<accession>A0A7M1S4G4</accession>
<dbReference type="GO" id="GO:0015105">
    <property type="term" value="F:arsenite transmembrane transporter activity"/>
    <property type="evidence" value="ECO:0007669"/>
    <property type="project" value="InterPro"/>
</dbReference>
<dbReference type="GO" id="GO:0046685">
    <property type="term" value="P:response to arsenic-containing substance"/>
    <property type="evidence" value="ECO:0007669"/>
    <property type="project" value="UniProtKB-KW"/>
</dbReference>
<dbReference type="NCBIfam" id="TIGR00935">
    <property type="entry name" value="2a45"/>
    <property type="match status" value="1"/>
</dbReference>
<dbReference type="KEGG" id="sinu:IMZ28_00315"/>
<evidence type="ECO:0000256" key="5">
    <source>
        <dbReference type="ARBA" id="ARBA00023136"/>
    </source>
</evidence>
<keyword evidence="4 6" id="KW-1133">Transmembrane helix</keyword>
<dbReference type="PRINTS" id="PR00758">
    <property type="entry name" value="ARSENICPUMP"/>
</dbReference>
<name>A0A7M1S4G4_9BACT</name>
<evidence type="ECO:0000256" key="6">
    <source>
        <dbReference type="RuleBase" id="RU004993"/>
    </source>
</evidence>
<dbReference type="GO" id="GO:0005886">
    <property type="term" value="C:plasma membrane"/>
    <property type="evidence" value="ECO:0007669"/>
    <property type="project" value="UniProtKB-SubCell"/>
</dbReference>
<dbReference type="AlphaFoldDB" id="A0A7M1S4G4"/>
<dbReference type="PANTHER" id="PTHR43302">
    <property type="entry name" value="TRANSPORTER ARSB-RELATED"/>
    <property type="match status" value="1"/>
</dbReference>
<evidence type="ECO:0000313" key="8">
    <source>
        <dbReference type="Proteomes" id="UP000595074"/>
    </source>
</evidence>
<sequence length="420" mass="45337">MVLASSLFLLTLIFVIWQPKGLQIGTTAVTGAAAALLLGIVSFDDVITVTGIVWDATLAFIGIILLSMVLDEIGFFEWAAIKMAKLSGGNGNRMFVYILLLGAIVAAFFANDGAALILTPILLAKMKYLKMKPLPIFAFLMAGGFIGDSASNPLVISNLTNIVTAGYFDIGFVEYARHMFLPNLLSIIASIAVLWVYFRKEIPLTIDVDQLPEAATVIKNRTMFKLSWLFLGLLMVGYFIGDYFDLPVSLFALGGALVFLALAAHYRAAKPMMTIKAAPWQVVWFSIGLYIVVYGLKNAGLTDIIASWIEIIKTQGDAIAIIGTGFLSAIISSVMNNMPTIMIMDIAIDKVGYIGNEALVYANILGSNLGPKMTPIGSLATLLWLHVLAQKGVKIGWGEYMKVGLIITPPVLLTALLGLL</sequence>
<keyword evidence="6" id="KW-0059">Arsenical resistance</keyword>
<dbReference type="Proteomes" id="UP000595074">
    <property type="component" value="Chromosome"/>
</dbReference>
<feature type="transmembrane region" description="Helical" evidence="6">
    <location>
        <begin position="246"/>
        <end position="266"/>
    </location>
</feature>
<dbReference type="PANTHER" id="PTHR43302:SF5">
    <property type="entry name" value="TRANSPORTER ARSB-RELATED"/>
    <property type="match status" value="1"/>
</dbReference>
<dbReference type="InterPro" id="IPR000802">
    <property type="entry name" value="Arsenical_pump_ArsB"/>
</dbReference>
<feature type="transmembrane region" description="Helical" evidence="6">
    <location>
        <begin position="96"/>
        <end position="124"/>
    </location>
</feature>
<evidence type="ECO:0000256" key="2">
    <source>
        <dbReference type="ARBA" id="ARBA00022475"/>
    </source>
</evidence>
<dbReference type="Pfam" id="PF02040">
    <property type="entry name" value="ArsB"/>
    <property type="match status" value="1"/>
</dbReference>
<keyword evidence="2" id="KW-1003">Cell membrane</keyword>
<keyword evidence="8" id="KW-1185">Reference proteome</keyword>
<feature type="transmembrane region" description="Helical" evidence="6">
    <location>
        <begin position="136"/>
        <end position="159"/>
    </location>
</feature>
<comment type="caution">
    <text evidence="6">Lacks conserved residue(s) required for the propagation of feature annotation.</text>
</comment>
<reference evidence="7 8" key="1">
    <citation type="submission" date="2020-10" db="EMBL/GenBank/DDBJ databases">
        <title>The genome of sulfurovum sp.</title>
        <authorList>
            <person name="Xie S."/>
            <person name="Shao Z."/>
            <person name="Jiang L."/>
        </authorList>
    </citation>
    <scope>NUCLEOTIDE SEQUENCE [LARGE SCALE GENOMIC DNA]</scope>
    <source>
        <strain evidence="7 8">ST-419</strain>
    </source>
</reference>
<evidence type="ECO:0000256" key="1">
    <source>
        <dbReference type="ARBA" id="ARBA00004651"/>
    </source>
</evidence>
<dbReference type="RefSeq" id="WP_197548677.1">
    <property type="nucleotide sequence ID" value="NZ_CP063164.1"/>
</dbReference>
<comment type="function">
    <text evidence="6">Involved in arsenical resistance. Thought to form the channel of an arsenite pump.</text>
</comment>
<evidence type="ECO:0000313" key="7">
    <source>
        <dbReference type="EMBL" id="QOR61972.1"/>
    </source>
</evidence>
<feature type="transmembrane region" description="Helical" evidence="6">
    <location>
        <begin position="223"/>
        <end position="240"/>
    </location>
</feature>
<feature type="transmembrane region" description="Helical" evidence="6">
    <location>
        <begin position="56"/>
        <end position="76"/>
    </location>
</feature>
<keyword evidence="5 6" id="KW-0472">Membrane</keyword>
<evidence type="ECO:0000256" key="4">
    <source>
        <dbReference type="ARBA" id="ARBA00022989"/>
    </source>
</evidence>
<protein>
    <recommendedName>
        <fullName evidence="6">Arsenical pump membrane protein</fullName>
    </recommendedName>
</protein>
<organism evidence="7 8">
    <name type="scientific">Sulfurovum indicum</name>
    <dbReference type="NCBI Taxonomy" id="2779528"/>
    <lineage>
        <taxon>Bacteria</taxon>
        <taxon>Pseudomonadati</taxon>
        <taxon>Campylobacterota</taxon>
        <taxon>Epsilonproteobacteria</taxon>
        <taxon>Campylobacterales</taxon>
        <taxon>Sulfurovaceae</taxon>
        <taxon>Sulfurovum</taxon>
    </lineage>
</organism>